<evidence type="ECO:0000256" key="6">
    <source>
        <dbReference type="ARBA" id="ARBA00022771"/>
    </source>
</evidence>
<dbReference type="GO" id="GO:0000151">
    <property type="term" value="C:ubiquitin ligase complex"/>
    <property type="evidence" value="ECO:0007669"/>
    <property type="project" value="InterPro"/>
</dbReference>
<evidence type="ECO:0000259" key="10">
    <source>
        <dbReference type="PROSITE" id="PS50089"/>
    </source>
</evidence>
<feature type="domain" description="RING-type" evidence="10">
    <location>
        <begin position="45"/>
        <end position="84"/>
    </location>
</feature>
<feature type="region of interest" description="Disordered" evidence="9">
    <location>
        <begin position="123"/>
        <end position="149"/>
    </location>
</feature>
<accession>A0AAV9IJY3</accession>
<evidence type="ECO:0000256" key="9">
    <source>
        <dbReference type="SAM" id="MobiDB-lite"/>
    </source>
</evidence>
<dbReference type="SMART" id="SM00184">
    <property type="entry name" value="RING"/>
    <property type="match status" value="1"/>
</dbReference>
<evidence type="ECO:0000256" key="7">
    <source>
        <dbReference type="ARBA" id="ARBA00022833"/>
    </source>
</evidence>
<gene>
    <name evidence="11" type="ORF">GAYE_SCF42G5568</name>
</gene>
<dbReference type="PANTHER" id="PTHR46076">
    <property type="entry name" value="E3 UBIQUITIN-PROTEIN LIGASE RING1 / RING 2 FAMILY MEMBER"/>
    <property type="match status" value="1"/>
</dbReference>
<keyword evidence="5" id="KW-0479">Metal-binding</keyword>
<dbReference type="Proteomes" id="UP001300502">
    <property type="component" value="Unassembled WGS sequence"/>
</dbReference>
<dbReference type="AlphaFoldDB" id="A0AAV9IJY3"/>
<dbReference type="PROSITE" id="PS00518">
    <property type="entry name" value="ZF_RING_1"/>
    <property type="match status" value="1"/>
</dbReference>
<evidence type="ECO:0000256" key="1">
    <source>
        <dbReference type="ARBA" id="ARBA00000900"/>
    </source>
</evidence>
<evidence type="ECO:0000256" key="2">
    <source>
        <dbReference type="ARBA" id="ARBA00004906"/>
    </source>
</evidence>
<dbReference type="Gene3D" id="3.30.40.10">
    <property type="entry name" value="Zinc/RING finger domain, C3HC4 (zinc finger)"/>
    <property type="match status" value="1"/>
</dbReference>
<name>A0AAV9IJY3_9RHOD</name>
<organism evidence="11 12">
    <name type="scientific">Galdieria yellowstonensis</name>
    <dbReference type="NCBI Taxonomy" id="3028027"/>
    <lineage>
        <taxon>Eukaryota</taxon>
        <taxon>Rhodophyta</taxon>
        <taxon>Bangiophyceae</taxon>
        <taxon>Galdieriales</taxon>
        <taxon>Galdieriaceae</taxon>
        <taxon>Galdieria</taxon>
    </lineage>
</organism>
<evidence type="ECO:0000313" key="12">
    <source>
        <dbReference type="Proteomes" id="UP001300502"/>
    </source>
</evidence>
<dbReference type="InterPro" id="IPR013083">
    <property type="entry name" value="Znf_RING/FYVE/PHD"/>
</dbReference>
<evidence type="ECO:0000313" key="11">
    <source>
        <dbReference type="EMBL" id="KAK4527644.1"/>
    </source>
</evidence>
<dbReference type="PROSITE" id="PS50089">
    <property type="entry name" value="ZF_RING_2"/>
    <property type="match status" value="1"/>
</dbReference>
<dbReference type="InterPro" id="IPR001841">
    <property type="entry name" value="Znf_RING"/>
</dbReference>
<dbReference type="EC" id="2.3.2.27" evidence="3"/>
<reference evidence="11 12" key="1">
    <citation type="submission" date="2022-07" db="EMBL/GenBank/DDBJ databases">
        <title>Genome-wide signatures of adaptation to extreme environments.</title>
        <authorList>
            <person name="Cho C.H."/>
            <person name="Yoon H.S."/>
        </authorList>
    </citation>
    <scope>NUCLEOTIDE SEQUENCE [LARGE SCALE GENOMIC DNA]</scope>
    <source>
        <strain evidence="11 12">108.79 E11</strain>
    </source>
</reference>
<keyword evidence="12" id="KW-1185">Reference proteome</keyword>
<dbReference type="Pfam" id="PF00097">
    <property type="entry name" value="zf-C3HC4"/>
    <property type="match status" value="1"/>
</dbReference>
<dbReference type="GO" id="GO:0061630">
    <property type="term" value="F:ubiquitin protein ligase activity"/>
    <property type="evidence" value="ECO:0007669"/>
    <property type="project" value="UniProtKB-EC"/>
</dbReference>
<dbReference type="SUPFAM" id="SSF57850">
    <property type="entry name" value="RING/U-box"/>
    <property type="match status" value="1"/>
</dbReference>
<dbReference type="PANTHER" id="PTHR46076:SF3">
    <property type="entry name" value="E3 UBIQUITIN-PROTEIN LIGASE RING1"/>
    <property type="match status" value="1"/>
</dbReference>
<dbReference type="InterPro" id="IPR043540">
    <property type="entry name" value="RING1/RING2"/>
</dbReference>
<comment type="catalytic activity">
    <reaction evidence="1">
        <text>S-ubiquitinyl-[E2 ubiquitin-conjugating enzyme]-L-cysteine + [acceptor protein]-L-lysine = [E2 ubiquitin-conjugating enzyme]-L-cysteine + N(6)-ubiquitinyl-[acceptor protein]-L-lysine.</text>
        <dbReference type="EC" id="2.3.2.27"/>
    </reaction>
</comment>
<feature type="compositionally biased region" description="Basic and acidic residues" evidence="9">
    <location>
        <begin position="125"/>
        <end position="149"/>
    </location>
</feature>
<protein>
    <recommendedName>
        <fullName evidence="3">RING-type E3 ubiquitin transferase</fullName>
        <ecNumber evidence="3">2.3.2.27</ecNumber>
    </recommendedName>
</protein>
<keyword evidence="6 8" id="KW-0863">Zinc-finger</keyword>
<keyword evidence="7" id="KW-0862">Zinc</keyword>
<evidence type="ECO:0000256" key="4">
    <source>
        <dbReference type="ARBA" id="ARBA00022679"/>
    </source>
</evidence>
<dbReference type="GO" id="GO:0031519">
    <property type="term" value="C:PcG protein complex"/>
    <property type="evidence" value="ECO:0007669"/>
    <property type="project" value="TreeGrafter"/>
</dbReference>
<sequence>MTDLGTTTNDPTEKDWTTNIPVLPLIFESVTCKIPKSLAVSFMTCPLCEQRLKKVTTITSCLHRFCEHCIKMYLQRVHMNCPICGIRLTSLRQLRTDVEYGRLVQELDKGLGTTRHNNQLVLAPQKEDNQQEKPGDSIQMKAEHLEQST</sequence>
<comment type="caution">
    <text evidence="11">The sequence shown here is derived from an EMBL/GenBank/DDBJ whole genome shotgun (WGS) entry which is preliminary data.</text>
</comment>
<evidence type="ECO:0000256" key="3">
    <source>
        <dbReference type="ARBA" id="ARBA00012483"/>
    </source>
</evidence>
<proteinExistence type="predicted"/>
<dbReference type="InterPro" id="IPR018957">
    <property type="entry name" value="Znf_C3HC4_RING-type"/>
</dbReference>
<dbReference type="GO" id="GO:0008270">
    <property type="term" value="F:zinc ion binding"/>
    <property type="evidence" value="ECO:0007669"/>
    <property type="project" value="UniProtKB-KW"/>
</dbReference>
<evidence type="ECO:0000256" key="8">
    <source>
        <dbReference type="PROSITE-ProRule" id="PRU00175"/>
    </source>
</evidence>
<comment type="pathway">
    <text evidence="2">Protein modification; protein ubiquitination.</text>
</comment>
<evidence type="ECO:0000256" key="5">
    <source>
        <dbReference type="ARBA" id="ARBA00022723"/>
    </source>
</evidence>
<dbReference type="InterPro" id="IPR017907">
    <property type="entry name" value="Znf_RING_CS"/>
</dbReference>
<dbReference type="GO" id="GO:0003682">
    <property type="term" value="F:chromatin binding"/>
    <property type="evidence" value="ECO:0007669"/>
    <property type="project" value="TreeGrafter"/>
</dbReference>
<keyword evidence="4" id="KW-0808">Transferase</keyword>
<dbReference type="EMBL" id="JANCYU010000054">
    <property type="protein sequence ID" value="KAK4527644.1"/>
    <property type="molecule type" value="Genomic_DNA"/>
</dbReference>